<sequence length="839" mass="94079">MRLLFFSNNLWLFILWLLFLPWILKSNAQTQEFENTFLTVSNPDEFLPNWYANEVRSTSSRIFQAKGFGINGSNCLAVQPISTFYGEIIVKLNLEKFANPQVRFWARSIQNGSGTRPVEVSYSWSTLLDFEFAETMVLGSEEEFKNEDQEFRSFKISIPPDLQDEPVLFLKFDVRYGEGSGTCARWLLDDFEYGDFVEDTIPPQIELIRGYHQNQVQVLFSESLDPISSLFLWNYKLNGINPESVTLGLDSAVILTFSESLIHGDSYQLNVSQIPDLAGNSLEDTTSGFVFYNPTLVLKKSLVINEIMPAPRPDLDLPNVEYVELLNTEEYSIRTEGMVWSNSRNSASLPDVWIEPDEYAVLIPSNQQECMEEFGTLIPVDSWPTLLNSGDQLRLYAQDGVLIDELEYSSASWGSSEMASSGYSLEIVNPFLECDQSELLVASKDALRGTPGRQNSVFDLSVDTDPPLLTFIGFLDSLTIQATFSEPISTELEMSSWQSNPELLFDTVYQSNSNSILLNLAEPAKSSLIYKLSLGAISDCSGNLLAQNEYEIILPDNPEKGDVSINELLFNPKAGRPKFVELFNSSEKYLDVGKMKLGNMDEYNEVDQVRNISESNLVLSPKSYLAITTDTLKLRQDFPKSLTGMFFQISSLPSYPIAGGTVVLMNDEEQVLETFTFSEDLHHPLLRDPKGVSLERISIKSDSNLKDNWHSASGNEDYGTPGKKNSQVFEGEYDQEVLSITPEVFDPEGSAGPSFTTITYQLDQSGWVGSFEIYDLASRLINVLDRNAILGESGLYTWEGTDDLGAKVPPGYYVLVVELFDLQGAVKVLKKTVVVATRL</sequence>
<dbReference type="RefSeq" id="WP_184495488.1">
    <property type="nucleotide sequence ID" value="NZ_JACIJO010000002.1"/>
</dbReference>
<dbReference type="SUPFAM" id="SSF74853">
    <property type="entry name" value="Lamin A/C globular tail domain"/>
    <property type="match status" value="1"/>
</dbReference>
<accession>A0A841MHR3</accession>
<evidence type="ECO:0000313" key="2">
    <source>
        <dbReference type="EMBL" id="MBB6326920.1"/>
    </source>
</evidence>
<organism evidence="2 3">
    <name type="scientific">Algoriphagus iocasae</name>
    <dbReference type="NCBI Taxonomy" id="1836499"/>
    <lineage>
        <taxon>Bacteria</taxon>
        <taxon>Pseudomonadati</taxon>
        <taxon>Bacteroidota</taxon>
        <taxon>Cytophagia</taxon>
        <taxon>Cytophagales</taxon>
        <taxon>Cyclobacteriaceae</taxon>
        <taxon>Algoriphagus</taxon>
    </lineage>
</organism>
<protein>
    <recommendedName>
        <fullName evidence="4">LTD domain-containing protein</fullName>
    </recommendedName>
</protein>
<keyword evidence="1" id="KW-0732">Signal</keyword>
<evidence type="ECO:0000313" key="3">
    <source>
        <dbReference type="Proteomes" id="UP000588604"/>
    </source>
</evidence>
<dbReference type="AlphaFoldDB" id="A0A841MHR3"/>
<dbReference type="Gene3D" id="2.60.40.1220">
    <property type="match status" value="1"/>
</dbReference>
<comment type="caution">
    <text evidence="2">The sequence shown here is derived from an EMBL/GenBank/DDBJ whole genome shotgun (WGS) entry which is preliminary data.</text>
</comment>
<dbReference type="EMBL" id="JACIJO010000002">
    <property type="protein sequence ID" value="MBB6326920.1"/>
    <property type="molecule type" value="Genomic_DNA"/>
</dbReference>
<reference evidence="2 3" key="1">
    <citation type="submission" date="2020-08" db="EMBL/GenBank/DDBJ databases">
        <title>Genomic Encyclopedia of Type Strains, Phase IV (KMG-IV): sequencing the most valuable type-strain genomes for metagenomic binning, comparative biology and taxonomic classification.</title>
        <authorList>
            <person name="Goeker M."/>
        </authorList>
    </citation>
    <scope>NUCLEOTIDE SEQUENCE [LARGE SCALE GENOMIC DNA]</scope>
    <source>
        <strain evidence="2 3">DSM 102044</strain>
    </source>
</reference>
<dbReference type="Gene3D" id="2.60.40.4070">
    <property type="match status" value="1"/>
</dbReference>
<gene>
    <name evidence="2" type="ORF">FHS59_002548</name>
</gene>
<dbReference type="InterPro" id="IPR036415">
    <property type="entry name" value="Lamin_tail_dom_sf"/>
</dbReference>
<dbReference type="InterPro" id="IPR014755">
    <property type="entry name" value="Cu-Rt/internalin_Ig-like"/>
</dbReference>
<evidence type="ECO:0008006" key="4">
    <source>
        <dbReference type="Google" id="ProtNLM"/>
    </source>
</evidence>
<name>A0A841MHR3_9BACT</name>
<dbReference type="Proteomes" id="UP000588604">
    <property type="component" value="Unassembled WGS sequence"/>
</dbReference>
<keyword evidence="3" id="KW-1185">Reference proteome</keyword>
<proteinExistence type="predicted"/>
<evidence type="ECO:0000256" key="1">
    <source>
        <dbReference type="ARBA" id="ARBA00022729"/>
    </source>
</evidence>